<dbReference type="EMBL" id="BMXF01000001">
    <property type="protein sequence ID" value="GHB53716.1"/>
    <property type="molecule type" value="Genomic_DNA"/>
</dbReference>
<dbReference type="GO" id="GO:0008234">
    <property type="term" value="F:cysteine-type peptidase activity"/>
    <property type="evidence" value="ECO:0007669"/>
    <property type="project" value="UniProtKB-KW"/>
</dbReference>
<feature type="domain" description="NlpC/P60" evidence="5">
    <location>
        <begin position="237"/>
        <end position="371"/>
    </location>
</feature>
<proteinExistence type="inferred from homology"/>
<comment type="caution">
    <text evidence="6">The sequence shown here is derived from an EMBL/GenBank/DDBJ whole genome shotgun (WGS) entry which is preliminary data.</text>
</comment>
<dbReference type="PANTHER" id="PTHR47053:SF1">
    <property type="entry name" value="MUREIN DD-ENDOPEPTIDASE MEPH-RELATED"/>
    <property type="match status" value="1"/>
</dbReference>
<sequence length="385" mass="42903">MKFATLLCAFIAGFGLSYGQLPKQMQKTIDQVRQQYAPDRRVAIFQIEADENGILTGKTNLPEAKSDLLQKLSNAGLKYQDSIQTLPAAILGEQIYGVVNLSVANIRSQPRDAAELATQALLGMPLKVLNKDRGWYLVQTPDHYIAWLDWGGFQRMNQADFESWEGAEKIIVLSPYTFSYEETDADGQTVSDLVAGDLLKMLDEKGEFYHVQYPDGRTAYIKKADARPYAEWLASLTISEDKLVGTAKRMMGLPYLWGGTSYKGVDCSGFTKTIYLLNGWVLPRDASQQVHSGTLVDTDRGFDKLRPGDLLFFGTKAGETTAEKVTHVGMWIGNGEFIHASGKVRVSSMNARAPNYDDFEKNRFIRAKRLLGNARGVQELKAMVN</sequence>
<dbReference type="PANTHER" id="PTHR47053">
    <property type="entry name" value="MUREIN DD-ENDOPEPTIDASE MEPH-RELATED"/>
    <property type="match status" value="1"/>
</dbReference>
<name>A0A8J3G7U8_9BACT</name>
<evidence type="ECO:0000256" key="1">
    <source>
        <dbReference type="ARBA" id="ARBA00007074"/>
    </source>
</evidence>
<keyword evidence="4" id="KW-0788">Thiol protease</keyword>
<evidence type="ECO:0000256" key="4">
    <source>
        <dbReference type="ARBA" id="ARBA00022807"/>
    </source>
</evidence>
<keyword evidence="3" id="KW-0378">Hydrolase</keyword>
<dbReference type="RefSeq" id="WP_189562609.1">
    <property type="nucleotide sequence ID" value="NZ_BMXF01000001.1"/>
</dbReference>
<dbReference type="Gene3D" id="2.30.30.40">
    <property type="entry name" value="SH3 Domains"/>
    <property type="match status" value="2"/>
</dbReference>
<dbReference type="SUPFAM" id="SSF82057">
    <property type="entry name" value="Prokaryotic SH3-related domain"/>
    <property type="match status" value="1"/>
</dbReference>
<reference evidence="6 7" key="1">
    <citation type="journal article" date="2014" name="Int. J. Syst. Evol. Microbiol.">
        <title>Complete genome sequence of Corynebacterium casei LMG S-19264T (=DSM 44701T), isolated from a smear-ripened cheese.</title>
        <authorList>
            <consortium name="US DOE Joint Genome Institute (JGI-PGF)"/>
            <person name="Walter F."/>
            <person name="Albersmeier A."/>
            <person name="Kalinowski J."/>
            <person name="Ruckert C."/>
        </authorList>
    </citation>
    <scope>NUCLEOTIDE SEQUENCE [LARGE SCALE GENOMIC DNA]</scope>
    <source>
        <strain evidence="6 7">KCTC 12866</strain>
    </source>
</reference>
<dbReference type="PROSITE" id="PS51935">
    <property type="entry name" value="NLPC_P60"/>
    <property type="match status" value="1"/>
</dbReference>
<evidence type="ECO:0000313" key="7">
    <source>
        <dbReference type="Proteomes" id="UP000598271"/>
    </source>
</evidence>
<dbReference type="Pfam" id="PF18348">
    <property type="entry name" value="SH3_16"/>
    <property type="match status" value="1"/>
</dbReference>
<dbReference type="InterPro" id="IPR038765">
    <property type="entry name" value="Papain-like_cys_pep_sf"/>
</dbReference>
<evidence type="ECO:0000256" key="3">
    <source>
        <dbReference type="ARBA" id="ARBA00022801"/>
    </source>
</evidence>
<keyword evidence="2" id="KW-0645">Protease</keyword>
<protein>
    <submittedName>
        <fullName evidence="6">Cytochrome c</fullName>
    </submittedName>
</protein>
<evidence type="ECO:0000259" key="5">
    <source>
        <dbReference type="PROSITE" id="PS51935"/>
    </source>
</evidence>
<dbReference type="Pfam" id="PF00877">
    <property type="entry name" value="NLPC_P60"/>
    <property type="match status" value="1"/>
</dbReference>
<accession>A0A8J3G7U8</accession>
<keyword evidence="7" id="KW-1185">Reference proteome</keyword>
<dbReference type="SUPFAM" id="SSF54001">
    <property type="entry name" value="Cysteine proteinases"/>
    <property type="match status" value="1"/>
</dbReference>
<evidence type="ECO:0000256" key="2">
    <source>
        <dbReference type="ARBA" id="ARBA00022670"/>
    </source>
</evidence>
<dbReference type="GO" id="GO:0006508">
    <property type="term" value="P:proteolysis"/>
    <property type="evidence" value="ECO:0007669"/>
    <property type="project" value="UniProtKB-KW"/>
</dbReference>
<dbReference type="InterPro" id="IPR041382">
    <property type="entry name" value="SH3_16"/>
</dbReference>
<dbReference type="Proteomes" id="UP000598271">
    <property type="component" value="Unassembled WGS sequence"/>
</dbReference>
<organism evidence="6 7">
    <name type="scientific">Persicitalea jodogahamensis</name>
    <dbReference type="NCBI Taxonomy" id="402147"/>
    <lineage>
        <taxon>Bacteria</taxon>
        <taxon>Pseudomonadati</taxon>
        <taxon>Bacteroidota</taxon>
        <taxon>Cytophagia</taxon>
        <taxon>Cytophagales</taxon>
        <taxon>Spirosomataceae</taxon>
        <taxon>Persicitalea</taxon>
    </lineage>
</organism>
<comment type="similarity">
    <text evidence="1">Belongs to the peptidase C40 family.</text>
</comment>
<dbReference type="AlphaFoldDB" id="A0A8J3G7U8"/>
<dbReference type="Gene3D" id="3.90.1720.10">
    <property type="entry name" value="endopeptidase domain like (from Nostoc punctiforme)"/>
    <property type="match status" value="1"/>
</dbReference>
<dbReference type="InterPro" id="IPR051202">
    <property type="entry name" value="Peptidase_C40"/>
</dbReference>
<gene>
    <name evidence="6" type="ORF">GCM10007390_03210</name>
</gene>
<dbReference type="InterPro" id="IPR000064">
    <property type="entry name" value="NLP_P60_dom"/>
</dbReference>
<evidence type="ECO:0000313" key="6">
    <source>
        <dbReference type="EMBL" id="GHB53716.1"/>
    </source>
</evidence>